<dbReference type="Pfam" id="PF02225">
    <property type="entry name" value="PA"/>
    <property type="match status" value="1"/>
</dbReference>
<evidence type="ECO:0000256" key="3">
    <source>
        <dbReference type="ARBA" id="ARBA00022525"/>
    </source>
</evidence>
<protein>
    <submittedName>
        <fullName evidence="12">S8 family serine peptidase</fullName>
    </submittedName>
</protein>
<dbReference type="PROSITE" id="PS00018">
    <property type="entry name" value="EF_HAND_1"/>
    <property type="match status" value="1"/>
</dbReference>
<keyword evidence="5" id="KW-0732">Signal</keyword>
<dbReference type="InterPro" id="IPR018247">
    <property type="entry name" value="EF_Hand_1_Ca_BS"/>
</dbReference>
<dbReference type="CDD" id="cd07474">
    <property type="entry name" value="Peptidases_S8_subtilisin_Vpr-like"/>
    <property type="match status" value="1"/>
</dbReference>
<dbReference type="InterPro" id="IPR015500">
    <property type="entry name" value="Peptidase_S8_subtilisin-rel"/>
</dbReference>
<dbReference type="Proteomes" id="UP001164963">
    <property type="component" value="Chromosome"/>
</dbReference>
<feature type="domain" description="Peptidase S8/S53" evidence="10">
    <location>
        <begin position="11"/>
        <end position="432"/>
    </location>
</feature>
<feature type="active site" description="Charge relay system" evidence="8">
    <location>
        <position position="73"/>
    </location>
</feature>
<dbReference type="PROSITE" id="PS00137">
    <property type="entry name" value="SUBTILASE_HIS"/>
    <property type="match status" value="1"/>
</dbReference>
<comment type="similarity">
    <text evidence="1 8 9">Belongs to the peptidase S8 family.</text>
</comment>
<dbReference type="InterPro" id="IPR046450">
    <property type="entry name" value="PA_dom_sf"/>
</dbReference>
<dbReference type="InterPro" id="IPR036439">
    <property type="entry name" value="Dockerin_dom_sf"/>
</dbReference>
<evidence type="ECO:0000256" key="9">
    <source>
        <dbReference type="RuleBase" id="RU003355"/>
    </source>
</evidence>
<dbReference type="Gene3D" id="1.10.1330.10">
    <property type="entry name" value="Dockerin domain"/>
    <property type="match status" value="1"/>
</dbReference>
<dbReference type="InterPro" id="IPR008965">
    <property type="entry name" value="CBM2/CBM3_carb-bd_dom_sf"/>
</dbReference>
<evidence type="ECO:0000256" key="6">
    <source>
        <dbReference type="ARBA" id="ARBA00022801"/>
    </source>
</evidence>
<dbReference type="PROSITE" id="PS51892">
    <property type="entry name" value="SUBTILASE"/>
    <property type="match status" value="1"/>
</dbReference>
<dbReference type="InterPro" id="IPR023827">
    <property type="entry name" value="Peptidase_S8_Asp-AS"/>
</dbReference>
<dbReference type="PANTHER" id="PTHR43806">
    <property type="entry name" value="PEPTIDASE S8"/>
    <property type="match status" value="1"/>
</dbReference>
<dbReference type="InterPro" id="IPR003137">
    <property type="entry name" value="PA_domain"/>
</dbReference>
<feature type="active site" description="Charge relay system" evidence="8">
    <location>
        <position position="20"/>
    </location>
</feature>
<dbReference type="InterPro" id="IPR002105">
    <property type="entry name" value="Dockerin_1_rpt"/>
</dbReference>
<evidence type="ECO:0000256" key="7">
    <source>
        <dbReference type="ARBA" id="ARBA00022825"/>
    </source>
</evidence>
<sequence>MARLHAEGVTGKGVKVGIIDTGIDYHHPDLEAAYKGGYDFVDDDADPMETTYADWKASGQAETNQGSAYYTEHGTHVAGIVAGRGDTSKERAAHGVAPGASVYAYRVLGPYGSGRTSDIMAAMDRAADDGMDVVNMSLGAAVNDPMSPQAIAADNLVLAGITTVIAAGNSGPGTNTLGTPGAAALPLTVGAHDEPMTLPEFRIGAGTTTATGRLLAQPFGDALSELTAGTYPVADVGTGTAAGYSGKDVKGRAVLVKRGGITLDEKVRRAAAMGAVAVLLVNDNADEGHIPNYIGESPAYVPAFSLTAAEGAALAAGTADATARVTFTESGTFVLGSGGLADFSSRGPAYGTGAIKPEVTAPGVSVLSSVPADTVAPETGDYSAAYARLSGTSMASPYVAGAAALLLQHDHRLTPDGVKAALMNTARPMPGKVSVFDAGAGAVDPYAAVHTETSLRITAKTPYVSLDGTRSELDHRTGALDLGVLPVRRSTRVEKRLDLVNDSGSKGRYEVGVAFTRGNGASGDTRAAGITLSADRQVTSKPHGSTPVRTTLRVPADAPAGYYEGFVTLTPVQGKGLHVLRMPFGLRVAASGFAEVDMTKPVMSTNQFSDAGSVGGGAATFDLRMAGQLTSVDVFLSDTRGRDLGYIGGINTTGLSEGVLYGTATVGGWYHPVTGREATPFDPRGRWIEDGHYKLRIVGTDAFGGTDSVLRDIYVDSHAPAYEDPYGAWDPSRPVVVERPADATSFTFRGALRDGETDAIRKAGLAIGPEDNALYYSNYSPNAPTGHVNADSKGNVDLTIPISAGPPTAYVKMWPTDAAGNIGDVRVLNLIKEGMPYVVADADRPAARAGDRVTYTLTAHDLKHWKSFSSQIRYDDRNIRITGIEPTAELAAHGPSEITRTDVSAGASSYSTLSFDVSDAEGLSGDSMPLLKVTYEVMGGHWTASAGLTTGTTSATDTTGTKVPLNIQFYGSVRMLNDESTFNARPAAEALLTKDYGYDTTRDYSLDGIRTELTAPDGTRHTLTADAAARVSASGLAPAVRPYRLEIRVPGHFTWNEDIDLGLSGSGAVSGTTGSSVAALVAGDVNGDDVIDVRDAAAVYDARGTSKRSADINHDGTVDGKDLTWVVTNYSQQNTMADRYTDPVKRLHGRTLEYYTARM</sequence>
<dbReference type="PROSITE" id="PS00136">
    <property type="entry name" value="SUBTILASE_ASP"/>
    <property type="match status" value="1"/>
</dbReference>
<dbReference type="SUPFAM" id="SSF52743">
    <property type="entry name" value="Subtilisin-like"/>
    <property type="match status" value="1"/>
</dbReference>
<dbReference type="SUPFAM" id="SSF63446">
    <property type="entry name" value="Type I dockerin domain"/>
    <property type="match status" value="1"/>
</dbReference>
<evidence type="ECO:0000256" key="2">
    <source>
        <dbReference type="ARBA" id="ARBA00022512"/>
    </source>
</evidence>
<dbReference type="PROSITE" id="PS00138">
    <property type="entry name" value="SUBTILASE_SER"/>
    <property type="match status" value="1"/>
</dbReference>
<dbReference type="Gene3D" id="3.50.30.30">
    <property type="match status" value="1"/>
</dbReference>
<name>A0ABY6Q446_9ACTN</name>
<dbReference type="InterPro" id="IPR023828">
    <property type="entry name" value="Peptidase_S8_Ser-AS"/>
</dbReference>
<evidence type="ECO:0000259" key="10">
    <source>
        <dbReference type="Pfam" id="PF00082"/>
    </source>
</evidence>
<dbReference type="Pfam" id="PF00082">
    <property type="entry name" value="Peptidase_S8"/>
    <property type="match status" value="1"/>
</dbReference>
<evidence type="ECO:0000256" key="8">
    <source>
        <dbReference type="PROSITE-ProRule" id="PRU01240"/>
    </source>
</evidence>
<proteinExistence type="inferred from homology"/>
<dbReference type="EMBL" id="CP098740">
    <property type="protein sequence ID" value="UZK58656.1"/>
    <property type="molecule type" value="Genomic_DNA"/>
</dbReference>
<gene>
    <name evidence="12" type="ORF">NEH16_26935</name>
</gene>
<evidence type="ECO:0000256" key="5">
    <source>
        <dbReference type="ARBA" id="ARBA00022729"/>
    </source>
</evidence>
<keyword evidence="3" id="KW-0964">Secreted</keyword>
<keyword evidence="2" id="KW-0134">Cell wall</keyword>
<dbReference type="CDD" id="cd14254">
    <property type="entry name" value="Dockerin_II"/>
    <property type="match status" value="1"/>
</dbReference>
<evidence type="ECO:0000313" key="13">
    <source>
        <dbReference type="Proteomes" id="UP001164963"/>
    </source>
</evidence>
<keyword evidence="7 8" id="KW-0720">Serine protease</keyword>
<dbReference type="InterPro" id="IPR036852">
    <property type="entry name" value="Peptidase_S8/S53_dom_sf"/>
</dbReference>
<evidence type="ECO:0000259" key="11">
    <source>
        <dbReference type="Pfam" id="PF02225"/>
    </source>
</evidence>
<dbReference type="PRINTS" id="PR00723">
    <property type="entry name" value="SUBTILISIN"/>
</dbReference>
<organism evidence="12 13">
    <name type="scientific">Streptomyces drozdowiczii</name>
    <dbReference type="NCBI Taxonomy" id="202862"/>
    <lineage>
        <taxon>Bacteria</taxon>
        <taxon>Bacillati</taxon>
        <taxon>Actinomycetota</taxon>
        <taxon>Actinomycetes</taxon>
        <taxon>Kitasatosporales</taxon>
        <taxon>Streptomycetaceae</taxon>
        <taxon>Streptomyces</taxon>
    </lineage>
</organism>
<dbReference type="InterPro" id="IPR000209">
    <property type="entry name" value="Peptidase_S8/S53_dom"/>
</dbReference>
<feature type="active site" description="Charge relay system" evidence="8">
    <location>
        <position position="393"/>
    </location>
</feature>
<keyword evidence="4 8" id="KW-0645">Protease</keyword>
<dbReference type="Pfam" id="PF00404">
    <property type="entry name" value="Dockerin_1"/>
    <property type="match status" value="1"/>
</dbReference>
<dbReference type="Gene3D" id="3.40.50.200">
    <property type="entry name" value="Peptidase S8/S53 domain"/>
    <property type="match status" value="1"/>
</dbReference>
<dbReference type="InterPro" id="IPR022398">
    <property type="entry name" value="Peptidase_S8_His-AS"/>
</dbReference>
<dbReference type="InterPro" id="IPR050131">
    <property type="entry name" value="Peptidase_S8_subtilisin-like"/>
</dbReference>
<evidence type="ECO:0000256" key="1">
    <source>
        <dbReference type="ARBA" id="ARBA00011073"/>
    </source>
</evidence>
<dbReference type="SUPFAM" id="SSF49384">
    <property type="entry name" value="Carbohydrate-binding domain"/>
    <property type="match status" value="1"/>
</dbReference>
<reference evidence="12" key="1">
    <citation type="journal article" date="2022" name="Front. Microbiol.">
        <title>Mirubactin C rescues the lethal effect of cell wall biosynthesis mutations in Bacillus subtilis.</title>
        <authorList>
            <person name="Kepplinger B."/>
            <person name="Wen X."/>
            <person name="Tyler A.R."/>
            <person name="Kim B.Y."/>
            <person name="Brown J."/>
            <person name="Banks P."/>
            <person name="Dashti Y."/>
            <person name="Mackenzie E.S."/>
            <person name="Wills C."/>
            <person name="Kawai Y."/>
            <person name="Waldron K.J."/>
            <person name="Allenby N.E.E."/>
            <person name="Wu L.J."/>
            <person name="Hall M.J."/>
            <person name="Errington J."/>
        </authorList>
    </citation>
    <scope>NUCLEOTIDE SEQUENCE</scope>
    <source>
        <strain evidence="12">MDA8-470</strain>
    </source>
</reference>
<keyword evidence="6 8" id="KW-0378">Hydrolase</keyword>
<accession>A0ABY6Q446</accession>
<evidence type="ECO:0000313" key="12">
    <source>
        <dbReference type="EMBL" id="UZK58656.1"/>
    </source>
</evidence>
<dbReference type="SUPFAM" id="SSF52025">
    <property type="entry name" value="PA domain"/>
    <property type="match status" value="1"/>
</dbReference>
<feature type="domain" description="PA" evidence="11">
    <location>
        <begin position="240"/>
        <end position="314"/>
    </location>
</feature>
<dbReference type="InterPro" id="IPR034213">
    <property type="entry name" value="S8_Vpr-like"/>
</dbReference>
<keyword evidence="13" id="KW-1185">Reference proteome</keyword>
<dbReference type="PANTHER" id="PTHR43806:SF65">
    <property type="entry name" value="SERINE PROTEASE APRX"/>
    <property type="match status" value="1"/>
</dbReference>
<evidence type="ECO:0000256" key="4">
    <source>
        <dbReference type="ARBA" id="ARBA00022670"/>
    </source>
</evidence>